<keyword evidence="4" id="KW-0611">Plant defense</keyword>
<protein>
    <recommendedName>
        <fullName evidence="6">DUF6598 domain-containing protein</fullName>
    </recommendedName>
</protein>
<evidence type="ECO:0000256" key="5">
    <source>
        <dbReference type="ARBA" id="ARBA00023193"/>
    </source>
</evidence>
<keyword evidence="3" id="KW-0378">Hydrolase</keyword>
<dbReference type="Pfam" id="PF20241">
    <property type="entry name" value="DUF6598"/>
    <property type="match status" value="1"/>
</dbReference>
<evidence type="ECO:0000313" key="7">
    <source>
        <dbReference type="EMBL" id="PNP51256.1"/>
    </source>
</evidence>
<dbReference type="GO" id="GO:0090729">
    <property type="term" value="F:toxin activity"/>
    <property type="evidence" value="ECO:0007669"/>
    <property type="project" value="UniProtKB-KW"/>
</dbReference>
<keyword evidence="2" id="KW-0800">Toxin</keyword>
<evidence type="ECO:0000259" key="6">
    <source>
        <dbReference type="Pfam" id="PF20241"/>
    </source>
</evidence>
<accession>A0A2K0U0H9</accession>
<comment type="caution">
    <text evidence="7">The sequence shown here is derived from an EMBL/GenBank/DDBJ whole genome shotgun (WGS) entry which is preliminary data.</text>
</comment>
<proteinExistence type="predicted"/>
<comment type="catalytic activity">
    <reaction evidence="1">
        <text>Endohydrolysis of the N-glycosidic bond at one specific adenosine on the 28S rRNA.</text>
        <dbReference type="EC" id="3.2.2.22"/>
    </reaction>
</comment>
<feature type="domain" description="DUF6598" evidence="6">
    <location>
        <begin position="277"/>
        <end position="517"/>
    </location>
</feature>
<dbReference type="InterPro" id="IPR036041">
    <property type="entry name" value="Ribosome-inact_prot_sf"/>
</dbReference>
<reference evidence="7 8" key="1">
    <citation type="submission" date="2017-02" db="EMBL/GenBank/DDBJ databases">
        <title>Genomes of Trichoderma spp. with biocontrol activity.</title>
        <authorList>
            <person name="Gardiner D."/>
            <person name="Kazan K."/>
            <person name="Vos C."/>
            <person name="Harvey P."/>
        </authorList>
    </citation>
    <scope>NUCLEOTIDE SEQUENCE [LARGE SCALE GENOMIC DNA]</scope>
    <source>
        <strain evidence="7 8">Tr1</strain>
    </source>
</reference>
<evidence type="ECO:0000256" key="4">
    <source>
        <dbReference type="ARBA" id="ARBA00022821"/>
    </source>
</evidence>
<dbReference type="Pfam" id="PF00161">
    <property type="entry name" value="RIP"/>
    <property type="match status" value="1"/>
</dbReference>
<dbReference type="InterPro" id="IPR017988">
    <property type="entry name" value="Ribosome_inactivat_prot_CS"/>
</dbReference>
<dbReference type="SUPFAM" id="SSF56371">
    <property type="entry name" value="Ribosome inactivating proteins (RIP)"/>
    <property type="match status" value="1"/>
</dbReference>
<dbReference type="AlphaFoldDB" id="A0A2K0U0H9"/>
<dbReference type="Proteomes" id="UP000236290">
    <property type="component" value="Unassembled WGS sequence"/>
</dbReference>
<sequence length="520" mass="56910">MVRFTLDFTFDSDEEGIDAYSGFIINIRDRLAVGERIENVPILAPQVPAGGALEFFDLNLSYTDRGVAVTIQVRFRTDNLYLIGYRAENAGTWYELGREGPGRTPLINEPGTTTRFLGFGENYNDLTTTADMDLERIPLSYTDISAAIQTLAGTVTDRGQRARAIITLAITIAEAARFRDVSSLVVRSWWNQSSLGVQFANRVRSWGRLSAAVQMTRYYGPPFDFDGESTGIWDFISALAALGIMHLAQTASRLERSADDMAGALRSAGSYAQGQPLLEIFHVRINSIDGEDPGNLYGTITATDSAGTHSIWERGQHSSVEISPGEDIRLEGPQKALSAADEVYINLDLWDYDSLSSDDSIAKGTLAFNPLDYFTKFDVLENVLVTGEDGSVMVAYEAITDGLCAEVTVILINGDNEDPANVYGNITANNGHGQSELFRMPSSQHVEVKPQNEIPLSRTVVAVPTTGILLVDAHLWDHDGISSDDEIASGSVEFLPLYRQSENKTIAGAYGSIEVRVTWM</sequence>
<name>A0A2K0U0H9_TRIHA</name>
<dbReference type="PANTHER" id="PTHR33453">
    <property type="match status" value="1"/>
</dbReference>
<dbReference type="PROSITE" id="PS00275">
    <property type="entry name" value="SHIGA_RICIN"/>
    <property type="match status" value="1"/>
</dbReference>
<dbReference type="InterPro" id="IPR046533">
    <property type="entry name" value="DUF6598"/>
</dbReference>
<dbReference type="InterPro" id="IPR017989">
    <property type="entry name" value="Ribosome_inactivat_1/2"/>
</dbReference>
<dbReference type="InterPro" id="IPR016138">
    <property type="entry name" value="Ribosome_inactivat_prot_sub1"/>
</dbReference>
<organism evidence="7 8">
    <name type="scientific">Trichoderma harzianum</name>
    <name type="common">Hypocrea lixii</name>
    <dbReference type="NCBI Taxonomy" id="5544"/>
    <lineage>
        <taxon>Eukaryota</taxon>
        <taxon>Fungi</taxon>
        <taxon>Dikarya</taxon>
        <taxon>Ascomycota</taxon>
        <taxon>Pezizomycotina</taxon>
        <taxon>Sordariomycetes</taxon>
        <taxon>Hypocreomycetidae</taxon>
        <taxon>Hypocreales</taxon>
        <taxon>Hypocreaceae</taxon>
        <taxon>Trichoderma</taxon>
    </lineage>
</organism>
<evidence type="ECO:0000313" key="8">
    <source>
        <dbReference type="Proteomes" id="UP000236290"/>
    </source>
</evidence>
<dbReference type="GO" id="GO:0030598">
    <property type="term" value="F:rRNA N-glycosylase activity"/>
    <property type="evidence" value="ECO:0007669"/>
    <property type="project" value="UniProtKB-EC"/>
</dbReference>
<gene>
    <name evidence="7" type="ORF">THARTR1_08160</name>
</gene>
<dbReference type="OrthoDB" id="4927890at2759"/>
<dbReference type="GO" id="GO:0017148">
    <property type="term" value="P:negative regulation of translation"/>
    <property type="evidence" value="ECO:0007669"/>
    <property type="project" value="UniProtKB-KW"/>
</dbReference>
<dbReference type="EMBL" id="MTYI01000134">
    <property type="protein sequence ID" value="PNP51256.1"/>
    <property type="molecule type" value="Genomic_DNA"/>
</dbReference>
<dbReference type="InterPro" id="IPR001574">
    <property type="entry name" value="Ribosome_inactivat_prot"/>
</dbReference>
<evidence type="ECO:0000256" key="3">
    <source>
        <dbReference type="ARBA" id="ARBA00022801"/>
    </source>
</evidence>
<evidence type="ECO:0000256" key="1">
    <source>
        <dbReference type="ARBA" id="ARBA00000237"/>
    </source>
</evidence>
<keyword evidence="5" id="KW-0652">Protein synthesis inhibitor</keyword>
<dbReference type="PRINTS" id="PR00396">
    <property type="entry name" value="SHIGARICIN"/>
</dbReference>
<dbReference type="Gene3D" id="3.40.420.10">
    <property type="entry name" value="Ricin (A subunit), domain 1"/>
    <property type="match status" value="1"/>
</dbReference>
<dbReference type="PANTHER" id="PTHR33453:SF38">
    <property type="entry name" value="DUF6598 DOMAIN-CONTAINING PROTEIN"/>
    <property type="match status" value="1"/>
</dbReference>
<evidence type="ECO:0000256" key="2">
    <source>
        <dbReference type="ARBA" id="ARBA00022656"/>
    </source>
</evidence>